<sequence length="154" mass="17937">MQKKKDGKGNISLSVVLHDDSDYKDWLVELKERFYSHRLKASCATNGYLLDFYWKLGRDIEAKQYTNTYGSGFYKNLSQDLKNEMPGVKGFSPSNLKYMSYFYKLYAPLLANRQQPADDFTESLISSDIQTIAEQKQKRVCHKSVTHPFLFFAF</sequence>
<gene>
    <name evidence="2" type="ORF">DW250_00940</name>
</gene>
<dbReference type="PANTHER" id="PTHR30547:SF0">
    <property type="entry name" value="BLR8175 PROTEIN"/>
    <property type="match status" value="1"/>
</dbReference>
<dbReference type="Pfam" id="PF17761">
    <property type="entry name" value="DUF1016_N"/>
    <property type="match status" value="1"/>
</dbReference>
<name>A0A414UPL3_9BACT</name>
<dbReference type="EMBL" id="QRIN01000002">
    <property type="protein sequence ID" value="RHG69360.1"/>
    <property type="molecule type" value="Genomic_DNA"/>
</dbReference>
<feature type="domain" description="YhcG N-terminal" evidence="1">
    <location>
        <begin position="30"/>
        <end position="107"/>
    </location>
</feature>
<accession>A0A414UPL3</accession>
<comment type="caution">
    <text evidence="2">The sequence shown here is derived from an EMBL/GenBank/DDBJ whole genome shotgun (WGS) entry which is preliminary data.</text>
</comment>
<dbReference type="AlphaFoldDB" id="A0A414UPL3"/>
<evidence type="ECO:0000313" key="2">
    <source>
        <dbReference type="EMBL" id="RHG69360.1"/>
    </source>
</evidence>
<evidence type="ECO:0000259" key="1">
    <source>
        <dbReference type="Pfam" id="PF17761"/>
    </source>
</evidence>
<dbReference type="InterPro" id="IPR053148">
    <property type="entry name" value="PD-DEXK-like_domain"/>
</dbReference>
<dbReference type="PANTHER" id="PTHR30547">
    <property type="entry name" value="UNCHARACTERIZED PROTEIN YHCG-RELATED"/>
    <property type="match status" value="1"/>
</dbReference>
<dbReference type="RefSeq" id="WP_118200050.1">
    <property type="nucleotide sequence ID" value="NZ_QRIN01000002.1"/>
</dbReference>
<dbReference type="InterPro" id="IPR041527">
    <property type="entry name" value="YhcG_N"/>
</dbReference>
<feature type="non-terminal residue" evidence="2">
    <location>
        <position position="154"/>
    </location>
</feature>
<proteinExistence type="predicted"/>
<protein>
    <submittedName>
        <fullName evidence="2">DUF1016 family protein</fullName>
    </submittedName>
</protein>
<evidence type="ECO:0000313" key="3">
    <source>
        <dbReference type="Proteomes" id="UP000286501"/>
    </source>
</evidence>
<dbReference type="Proteomes" id="UP000286501">
    <property type="component" value="Unassembled WGS sequence"/>
</dbReference>
<organism evidence="2 3">
    <name type="scientific">Segatella copri</name>
    <dbReference type="NCBI Taxonomy" id="165179"/>
    <lineage>
        <taxon>Bacteria</taxon>
        <taxon>Pseudomonadati</taxon>
        <taxon>Bacteroidota</taxon>
        <taxon>Bacteroidia</taxon>
        <taxon>Bacteroidales</taxon>
        <taxon>Prevotellaceae</taxon>
        <taxon>Segatella</taxon>
    </lineage>
</organism>
<reference evidence="2 3" key="1">
    <citation type="submission" date="2018-08" db="EMBL/GenBank/DDBJ databases">
        <title>A genome reference for cultivated species of the human gut microbiota.</title>
        <authorList>
            <person name="Zou Y."/>
            <person name="Xue W."/>
            <person name="Luo G."/>
        </authorList>
    </citation>
    <scope>NUCLEOTIDE SEQUENCE [LARGE SCALE GENOMIC DNA]</scope>
    <source>
        <strain evidence="2 3">AM22-1</strain>
    </source>
</reference>